<organism evidence="2 3">
    <name type="scientific">Scheffersomyces stipitis (strain ATCC 58785 / CBS 6054 / NBRC 10063 / NRRL Y-11545)</name>
    <name type="common">Yeast</name>
    <name type="synonym">Pichia stipitis</name>
    <dbReference type="NCBI Taxonomy" id="322104"/>
    <lineage>
        <taxon>Eukaryota</taxon>
        <taxon>Fungi</taxon>
        <taxon>Dikarya</taxon>
        <taxon>Ascomycota</taxon>
        <taxon>Saccharomycotina</taxon>
        <taxon>Pichiomycetes</taxon>
        <taxon>Debaryomycetaceae</taxon>
        <taxon>Scheffersomyces</taxon>
    </lineage>
</organism>
<feature type="region of interest" description="Disordered" evidence="1">
    <location>
        <begin position="87"/>
        <end position="194"/>
    </location>
</feature>
<dbReference type="FunCoup" id="A3LZG0">
    <property type="interactions" value="56"/>
</dbReference>
<feature type="compositionally biased region" description="Basic and acidic residues" evidence="1">
    <location>
        <begin position="121"/>
        <end position="132"/>
    </location>
</feature>
<name>A3LZG0_PICST</name>
<dbReference type="Pfam" id="PF08203">
    <property type="entry name" value="RNA_polI_A14"/>
    <property type="match status" value="1"/>
</dbReference>
<dbReference type="RefSeq" id="XP_001386182.2">
    <property type="nucleotide sequence ID" value="XM_001386145.1"/>
</dbReference>
<feature type="compositionally biased region" description="Acidic residues" evidence="1">
    <location>
        <begin position="133"/>
        <end position="165"/>
    </location>
</feature>
<evidence type="ECO:0000256" key="1">
    <source>
        <dbReference type="SAM" id="MobiDB-lite"/>
    </source>
</evidence>
<dbReference type="GeneID" id="4840542"/>
<reference evidence="2 3" key="1">
    <citation type="journal article" date="2007" name="Nat. Biotechnol.">
        <title>Genome sequence of the lignocellulose-bioconverting and xylose-fermenting yeast Pichia stipitis.</title>
        <authorList>
            <person name="Jeffries T.W."/>
            <person name="Grigoriev I.V."/>
            <person name="Grimwood J."/>
            <person name="Laplaza J.M."/>
            <person name="Aerts A."/>
            <person name="Salamov A."/>
            <person name="Schmutz J."/>
            <person name="Lindquist E."/>
            <person name="Dehal P."/>
            <person name="Shapiro H."/>
            <person name="Jin Y.S."/>
            <person name="Passoth V."/>
            <person name="Richardson P.M."/>
        </authorList>
    </citation>
    <scope>NUCLEOTIDE SEQUENCE [LARGE SCALE GENOMIC DNA]</scope>
    <source>
        <strain evidence="3">ATCC 58785 / CBS 6054 / NBRC 10063 / NRRL Y-11545</strain>
    </source>
</reference>
<dbReference type="OrthoDB" id="4093689at2759"/>
<dbReference type="AlphaFoldDB" id="A3LZG0"/>
<dbReference type="EMBL" id="CP000501">
    <property type="protein sequence ID" value="ABN68153.2"/>
    <property type="molecule type" value="Genomic_DNA"/>
</dbReference>
<evidence type="ECO:0000313" key="3">
    <source>
        <dbReference type="Proteomes" id="UP000002258"/>
    </source>
</evidence>
<dbReference type="eggNOG" id="ENOG502S8XT">
    <property type="taxonomic scope" value="Eukaryota"/>
</dbReference>
<feature type="compositionally biased region" description="Basic residues" evidence="1">
    <location>
        <begin position="169"/>
        <end position="194"/>
    </location>
</feature>
<keyword evidence="3" id="KW-1185">Reference proteome</keyword>
<dbReference type="InParanoid" id="A3LZG0"/>
<proteinExistence type="predicted"/>
<sequence length="194" mass="22008">MSSTFRPRRVVPNAVNTPILTKIQTSSSINNSEAEQILSEFIYASEAVAASFTSSSLVDNEAGSATGFSDSAGSNALLSQLKRVQRDLRGLPPLVAEPTAVVTSSRDNKKIKFDDDDVEVEEPKNKKIKFDSEEPAEEVPEYEEEQEEKQEEHEQEEVTVIEEEESEKKHKKEKKEKKQKKEKKEKKHKKEDKE</sequence>
<dbReference type="KEGG" id="pic:PICST_37052"/>
<evidence type="ECO:0000313" key="2">
    <source>
        <dbReference type="EMBL" id="ABN68153.2"/>
    </source>
</evidence>
<dbReference type="InterPro" id="IPR013239">
    <property type="entry name" value="RNA_polI_Rpa14"/>
</dbReference>
<protein>
    <submittedName>
        <fullName evidence="2">Uncharacterized protein</fullName>
    </submittedName>
</protein>
<dbReference type="HOGENOM" id="CLU_109030_0_0_1"/>
<dbReference type="Proteomes" id="UP000002258">
    <property type="component" value="Chromosome 7"/>
</dbReference>
<gene>
    <name evidence="2" type="ORF">PICST_37052</name>
</gene>
<accession>A3LZG0</accession>
<dbReference type="Gene3D" id="6.10.250.3390">
    <property type="match status" value="1"/>
</dbReference>
<dbReference type="STRING" id="322104.A3LZG0"/>
<dbReference type="OMA" id="FISECDH"/>